<dbReference type="AlphaFoldDB" id="A0A834J4J0"/>
<accession>A0A834J4J0</accession>
<dbReference type="Proteomes" id="UP000614350">
    <property type="component" value="Unassembled WGS sequence"/>
</dbReference>
<name>A0A834J4J0_VESVU</name>
<organism evidence="2 3">
    <name type="scientific">Vespula vulgaris</name>
    <name type="common">Yellow jacket</name>
    <name type="synonym">Wasp</name>
    <dbReference type="NCBI Taxonomy" id="7454"/>
    <lineage>
        <taxon>Eukaryota</taxon>
        <taxon>Metazoa</taxon>
        <taxon>Ecdysozoa</taxon>
        <taxon>Arthropoda</taxon>
        <taxon>Hexapoda</taxon>
        <taxon>Insecta</taxon>
        <taxon>Pterygota</taxon>
        <taxon>Neoptera</taxon>
        <taxon>Endopterygota</taxon>
        <taxon>Hymenoptera</taxon>
        <taxon>Apocrita</taxon>
        <taxon>Aculeata</taxon>
        <taxon>Vespoidea</taxon>
        <taxon>Vespidae</taxon>
        <taxon>Vespinae</taxon>
        <taxon>Vespula</taxon>
    </lineage>
</organism>
<gene>
    <name evidence="2" type="ORF">HZH66_014664</name>
</gene>
<feature type="region of interest" description="Disordered" evidence="1">
    <location>
        <begin position="150"/>
        <end position="176"/>
    </location>
</feature>
<sequence length="190" mass="21650">MSKKFESQLFMHKQAGNCCFMDRNTDHPKLNRSSRWAINLSSSLVAEFSSSSNLFRKLTIGVSQRSTSCLRWIALYCIEDNKRFGSSDILRAEGATRATVNLTSVRTLRPPLCFITTFNLLYFAIHTQFKNTSTIFKVGNLRQEEMERRIAVTNPSGTRTNQNENDRKKPGSEVDSVGRTRRGIISSWNV</sequence>
<feature type="compositionally biased region" description="Basic and acidic residues" evidence="1">
    <location>
        <begin position="164"/>
        <end position="176"/>
    </location>
</feature>
<feature type="compositionally biased region" description="Polar residues" evidence="1">
    <location>
        <begin position="153"/>
        <end position="163"/>
    </location>
</feature>
<proteinExistence type="predicted"/>
<evidence type="ECO:0000313" key="3">
    <source>
        <dbReference type="Proteomes" id="UP000614350"/>
    </source>
</evidence>
<reference evidence="2" key="1">
    <citation type="journal article" date="2020" name="G3 (Bethesda)">
        <title>High-Quality Assemblies for Three Invasive Social Wasps from the &lt;i&gt;Vespula&lt;/i&gt; Genus.</title>
        <authorList>
            <person name="Harrop T.W.R."/>
            <person name="Guhlin J."/>
            <person name="McLaughlin G.M."/>
            <person name="Permina E."/>
            <person name="Stockwell P."/>
            <person name="Gilligan J."/>
            <person name="Le Lec M.F."/>
            <person name="Gruber M.A.M."/>
            <person name="Quinn O."/>
            <person name="Lovegrove M."/>
            <person name="Duncan E.J."/>
            <person name="Remnant E.J."/>
            <person name="Van Eeckhoven J."/>
            <person name="Graham B."/>
            <person name="Knapp R.A."/>
            <person name="Langford K.W."/>
            <person name="Kronenberg Z."/>
            <person name="Press M.O."/>
            <person name="Eacker S.M."/>
            <person name="Wilson-Rankin E.E."/>
            <person name="Purcell J."/>
            <person name="Lester P.J."/>
            <person name="Dearden P.K."/>
        </authorList>
    </citation>
    <scope>NUCLEOTIDE SEQUENCE</scope>
    <source>
        <strain evidence="2">Marl-1</strain>
    </source>
</reference>
<dbReference type="EMBL" id="JACSEA010000022">
    <property type="protein sequence ID" value="KAF7380309.1"/>
    <property type="molecule type" value="Genomic_DNA"/>
</dbReference>
<keyword evidence="3" id="KW-1185">Reference proteome</keyword>
<evidence type="ECO:0000313" key="2">
    <source>
        <dbReference type="EMBL" id="KAF7380309.1"/>
    </source>
</evidence>
<evidence type="ECO:0000256" key="1">
    <source>
        <dbReference type="SAM" id="MobiDB-lite"/>
    </source>
</evidence>
<comment type="caution">
    <text evidence="2">The sequence shown here is derived from an EMBL/GenBank/DDBJ whole genome shotgun (WGS) entry which is preliminary data.</text>
</comment>
<protein>
    <submittedName>
        <fullName evidence="2">Uncharacterized protein</fullName>
    </submittedName>
</protein>